<dbReference type="PANTHER" id="PTHR31282">
    <property type="entry name" value="WRKY TRANSCRIPTION FACTOR 21-RELATED"/>
    <property type="match status" value="1"/>
</dbReference>
<sequence>MEEETLSLIRHGCKLARDLESNLSNLSNQPIFLASSCDDIAKAFKTAMDRLHPHNPSSDLHLVFREPQQPPALDACVQGQEWIRTSYPQAVDLVQTRFIADRNPFDGRVLLPESRVSTVEGSARSKSGGETHAAEESDSGKNPAVQKLRRRKDGVETRYEATPRMGNTEIPPDDGYTWRKYGQKEILGSKFPRSYYRCTHKSFYGCNAKKQVQRLDDDPNTFQVTYYGVHTCHMSSTAPSSGSGGPPSITTTRPPSTSTSEVLQIQSSSTQPPTNYSSSSSSIPIPLSRWIFMGFEATPIPSRRNTTMAIGDGGGGGGAATRDGKETVECPVMDLADAMFNSGSSTSNNSMDSIFPSMHE</sequence>
<accession>A0A822XVU6</accession>
<dbReference type="SUPFAM" id="SSF118290">
    <property type="entry name" value="WRKY DNA-binding domain"/>
    <property type="match status" value="1"/>
</dbReference>
<dbReference type="SMART" id="SM00774">
    <property type="entry name" value="WRKY"/>
    <property type="match status" value="1"/>
</dbReference>
<keyword evidence="9" id="KW-1185">Reference proteome</keyword>
<feature type="compositionally biased region" description="Low complexity" evidence="6">
    <location>
        <begin position="341"/>
        <end position="353"/>
    </location>
</feature>
<keyword evidence="4" id="KW-0804">Transcription</keyword>
<evidence type="ECO:0000256" key="5">
    <source>
        <dbReference type="ARBA" id="ARBA00023242"/>
    </source>
</evidence>
<dbReference type="PROSITE" id="PS50811">
    <property type="entry name" value="WRKY"/>
    <property type="match status" value="1"/>
</dbReference>
<keyword evidence="3" id="KW-0238">DNA-binding</keyword>
<feature type="region of interest" description="Disordered" evidence="6">
    <location>
        <begin position="116"/>
        <end position="171"/>
    </location>
</feature>
<evidence type="ECO:0000313" key="9">
    <source>
        <dbReference type="Proteomes" id="UP000607653"/>
    </source>
</evidence>
<proteinExistence type="predicted"/>
<comment type="caution">
    <text evidence="8">The sequence shown here is derived from an EMBL/GenBank/DDBJ whole genome shotgun (WGS) entry which is preliminary data.</text>
</comment>
<feature type="region of interest" description="Disordered" evidence="6">
    <location>
        <begin position="341"/>
        <end position="360"/>
    </location>
</feature>
<feature type="domain" description="WRKY" evidence="7">
    <location>
        <begin position="173"/>
        <end position="235"/>
    </location>
</feature>
<feature type="compositionally biased region" description="Basic and acidic residues" evidence="6">
    <location>
        <begin position="127"/>
        <end position="139"/>
    </location>
</feature>
<dbReference type="GO" id="GO:0043565">
    <property type="term" value="F:sequence-specific DNA binding"/>
    <property type="evidence" value="ECO:0007669"/>
    <property type="project" value="InterPro"/>
</dbReference>
<comment type="subcellular location">
    <subcellularLocation>
        <location evidence="1">Nucleus</location>
    </subcellularLocation>
</comment>
<keyword evidence="5" id="KW-0539">Nucleus</keyword>
<evidence type="ECO:0000256" key="4">
    <source>
        <dbReference type="ARBA" id="ARBA00023163"/>
    </source>
</evidence>
<name>A0A822XVU6_NELNU</name>
<protein>
    <recommendedName>
        <fullName evidence="7">WRKY domain-containing protein</fullName>
    </recommendedName>
</protein>
<evidence type="ECO:0000259" key="7">
    <source>
        <dbReference type="PROSITE" id="PS50811"/>
    </source>
</evidence>
<evidence type="ECO:0000313" key="8">
    <source>
        <dbReference type="EMBL" id="DAD25764.1"/>
    </source>
</evidence>
<dbReference type="Proteomes" id="UP000607653">
    <property type="component" value="Unassembled WGS sequence"/>
</dbReference>
<evidence type="ECO:0000256" key="6">
    <source>
        <dbReference type="SAM" id="MobiDB-lite"/>
    </source>
</evidence>
<dbReference type="Pfam" id="PF03106">
    <property type="entry name" value="WRKY"/>
    <property type="match status" value="1"/>
</dbReference>
<dbReference type="GO" id="GO:0005634">
    <property type="term" value="C:nucleus"/>
    <property type="evidence" value="ECO:0007669"/>
    <property type="project" value="UniProtKB-SubCell"/>
</dbReference>
<dbReference type="EMBL" id="DUZY01000002">
    <property type="protein sequence ID" value="DAD25764.1"/>
    <property type="molecule type" value="Genomic_DNA"/>
</dbReference>
<evidence type="ECO:0000256" key="3">
    <source>
        <dbReference type="ARBA" id="ARBA00023125"/>
    </source>
</evidence>
<dbReference type="InterPro" id="IPR036576">
    <property type="entry name" value="WRKY_dom_sf"/>
</dbReference>
<dbReference type="InterPro" id="IPR003657">
    <property type="entry name" value="WRKY_dom"/>
</dbReference>
<keyword evidence="2" id="KW-0805">Transcription regulation</keyword>
<evidence type="ECO:0000256" key="1">
    <source>
        <dbReference type="ARBA" id="ARBA00004123"/>
    </source>
</evidence>
<dbReference type="InterPro" id="IPR044810">
    <property type="entry name" value="WRKY_plant"/>
</dbReference>
<evidence type="ECO:0000256" key="2">
    <source>
        <dbReference type="ARBA" id="ARBA00023015"/>
    </source>
</evidence>
<gene>
    <name evidence="8" type="ORF">HUJ06_027232</name>
</gene>
<organism evidence="8 9">
    <name type="scientific">Nelumbo nucifera</name>
    <name type="common">Sacred lotus</name>
    <dbReference type="NCBI Taxonomy" id="4432"/>
    <lineage>
        <taxon>Eukaryota</taxon>
        <taxon>Viridiplantae</taxon>
        <taxon>Streptophyta</taxon>
        <taxon>Embryophyta</taxon>
        <taxon>Tracheophyta</taxon>
        <taxon>Spermatophyta</taxon>
        <taxon>Magnoliopsida</taxon>
        <taxon>Proteales</taxon>
        <taxon>Nelumbonaceae</taxon>
        <taxon>Nelumbo</taxon>
    </lineage>
</organism>
<reference evidence="8 9" key="1">
    <citation type="journal article" date="2020" name="Mol. Biol. Evol.">
        <title>Distinct Expression and Methylation Patterns for Genes with Different Fates following a Single Whole-Genome Duplication in Flowering Plants.</title>
        <authorList>
            <person name="Shi T."/>
            <person name="Rahmani R.S."/>
            <person name="Gugger P.F."/>
            <person name="Wang M."/>
            <person name="Li H."/>
            <person name="Zhang Y."/>
            <person name="Li Z."/>
            <person name="Wang Q."/>
            <person name="Van de Peer Y."/>
            <person name="Marchal K."/>
            <person name="Chen J."/>
        </authorList>
    </citation>
    <scope>NUCLEOTIDE SEQUENCE [LARGE SCALE GENOMIC DNA]</scope>
    <source>
        <tissue evidence="8">Leaf</tissue>
    </source>
</reference>
<dbReference type="AlphaFoldDB" id="A0A822XVU6"/>
<dbReference type="Gene3D" id="2.20.25.80">
    <property type="entry name" value="WRKY domain"/>
    <property type="match status" value="1"/>
</dbReference>
<dbReference type="GO" id="GO:0003700">
    <property type="term" value="F:DNA-binding transcription factor activity"/>
    <property type="evidence" value="ECO:0007669"/>
    <property type="project" value="InterPro"/>
</dbReference>
<feature type="region of interest" description="Disordered" evidence="6">
    <location>
        <begin position="235"/>
        <end position="282"/>
    </location>
</feature>